<dbReference type="KEGG" id="lbc:LACBIDRAFT_335959"/>
<evidence type="ECO:0000313" key="2">
    <source>
        <dbReference type="EMBL" id="EDQ98441.1"/>
    </source>
</evidence>
<feature type="region of interest" description="Disordered" evidence="1">
    <location>
        <begin position="97"/>
        <end position="128"/>
    </location>
</feature>
<dbReference type="OrthoDB" id="3022713at2759"/>
<dbReference type="Proteomes" id="UP000001194">
    <property type="component" value="Unassembled WGS sequence"/>
</dbReference>
<dbReference type="GeneID" id="6086563"/>
<reference evidence="2 3" key="1">
    <citation type="journal article" date="2008" name="Nature">
        <title>The genome of Laccaria bicolor provides insights into mycorrhizal symbiosis.</title>
        <authorList>
            <person name="Martin F."/>
            <person name="Aerts A."/>
            <person name="Ahren D."/>
            <person name="Brun A."/>
            <person name="Danchin E.G.J."/>
            <person name="Duchaussoy F."/>
            <person name="Gibon J."/>
            <person name="Kohler A."/>
            <person name="Lindquist E."/>
            <person name="Pereda V."/>
            <person name="Salamov A."/>
            <person name="Shapiro H.J."/>
            <person name="Wuyts J."/>
            <person name="Blaudez D."/>
            <person name="Buee M."/>
            <person name="Brokstein P."/>
            <person name="Canbaeck B."/>
            <person name="Cohen D."/>
            <person name="Courty P.E."/>
            <person name="Coutinho P.M."/>
            <person name="Delaruelle C."/>
            <person name="Detter J.C."/>
            <person name="Deveau A."/>
            <person name="DiFazio S."/>
            <person name="Duplessis S."/>
            <person name="Fraissinet-Tachet L."/>
            <person name="Lucic E."/>
            <person name="Frey-Klett P."/>
            <person name="Fourrey C."/>
            <person name="Feussner I."/>
            <person name="Gay G."/>
            <person name="Grimwood J."/>
            <person name="Hoegger P.J."/>
            <person name="Jain P."/>
            <person name="Kilaru S."/>
            <person name="Labbe J."/>
            <person name="Lin Y.C."/>
            <person name="Legue V."/>
            <person name="Le Tacon F."/>
            <person name="Marmeisse R."/>
            <person name="Melayah D."/>
            <person name="Montanini B."/>
            <person name="Muratet M."/>
            <person name="Nehls U."/>
            <person name="Niculita-Hirzel H."/>
            <person name="Oudot-Le Secq M.P."/>
            <person name="Peter M."/>
            <person name="Quesneville H."/>
            <person name="Rajashekar B."/>
            <person name="Reich M."/>
            <person name="Rouhier N."/>
            <person name="Schmutz J."/>
            <person name="Yin T."/>
            <person name="Chalot M."/>
            <person name="Henrissat B."/>
            <person name="Kuees U."/>
            <person name="Lucas S."/>
            <person name="Van de Peer Y."/>
            <person name="Podila G.K."/>
            <person name="Polle A."/>
            <person name="Pukkila P.J."/>
            <person name="Richardson P.M."/>
            <person name="Rouze P."/>
            <person name="Sanders I.R."/>
            <person name="Stajich J.E."/>
            <person name="Tunlid A."/>
            <person name="Tuskan G."/>
            <person name="Grigoriev I.V."/>
        </authorList>
    </citation>
    <scope>NUCLEOTIDE SEQUENCE [LARGE SCALE GENOMIC DNA]</scope>
    <source>
        <strain evidence="3">S238N-H82 / ATCC MYA-4686</strain>
    </source>
</reference>
<dbReference type="RefSeq" id="XP_001890905.1">
    <property type="nucleotide sequence ID" value="XM_001890870.1"/>
</dbReference>
<dbReference type="AlphaFoldDB" id="B0E3Y8"/>
<dbReference type="InParanoid" id="B0E3Y8"/>
<dbReference type="HOGENOM" id="CLU_1959963_0_0_1"/>
<protein>
    <submittedName>
        <fullName evidence="2">Predicted protein</fullName>
    </submittedName>
</protein>
<evidence type="ECO:0000313" key="3">
    <source>
        <dbReference type="Proteomes" id="UP000001194"/>
    </source>
</evidence>
<dbReference type="EMBL" id="DS547285">
    <property type="protein sequence ID" value="EDQ98441.1"/>
    <property type="molecule type" value="Genomic_DNA"/>
</dbReference>
<keyword evidence="3" id="KW-1185">Reference proteome</keyword>
<proteinExistence type="predicted"/>
<accession>B0E3Y8</accession>
<sequence>MVFQNFPIVPETPGPQRGPKPSSVSCDTIKNARKAVSKLLQKHSLADTLMEIQRENLAAQKAQNQSHINLELHKQIIDEVKMGLWTIEQAQEKIEAIENDGSPRPAKHQKKVVQEFSPEEISSGSEDQ</sequence>
<gene>
    <name evidence="2" type="ORF">LACBIDRAFT_335959</name>
</gene>
<organism evidence="3">
    <name type="scientific">Laccaria bicolor (strain S238N-H82 / ATCC MYA-4686)</name>
    <name type="common">Bicoloured deceiver</name>
    <name type="synonym">Laccaria laccata var. bicolor</name>
    <dbReference type="NCBI Taxonomy" id="486041"/>
    <lineage>
        <taxon>Eukaryota</taxon>
        <taxon>Fungi</taxon>
        <taxon>Dikarya</taxon>
        <taxon>Basidiomycota</taxon>
        <taxon>Agaricomycotina</taxon>
        <taxon>Agaricomycetes</taxon>
        <taxon>Agaricomycetidae</taxon>
        <taxon>Agaricales</taxon>
        <taxon>Agaricineae</taxon>
        <taxon>Hydnangiaceae</taxon>
        <taxon>Laccaria</taxon>
    </lineage>
</organism>
<evidence type="ECO:0000256" key="1">
    <source>
        <dbReference type="SAM" id="MobiDB-lite"/>
    </source>
</evidence>
<name>B0E3Y8_LACBS</name>
<feature type="region of interest" description="Disordered" evidence="1">
    <location>
        <begin position="1"/>
        <end position="24"/>
    </location>
</feature>